<protein>
    <submittedName>
        <fullName evidence="1">Uncharacterized protein</fullName>
    </submittedName>
</protein>
<comment type="caution">
    <text evidence="1">The sequence shown here is derived from an EMBL/GenBank/DDBJ whole genome shotgun (WGS) entry which is preliminary data.</text>
</comment>
<gene>
    <name evidence="1" type="ORF">FB567DRAFT_612858</name>
</gene>
<proteinExistence type="predicted"/>
<accession>A0A8K0QVP8</accession>
<evidence type="ECO:0000313" key="2">
    <source>
        <dbReference type="Proteomes" id="UP000813461"/>
    </source>
</evidence>
<keyword evidence="2" id="KW-1185">Reference proteome</keyword>
<dbReference type="AlphaFoldDB" id="A0A8K0QVP8"/>
<evidence type="ECO:0000313" key="1">
    <source>
        <dbReference type="EMBL" id="KAH7070853.1"/>
    </source>
</evidence>
<name>A0A8K0QVP8_9PLEO</name>
<dbReference type="Proteomes" id="UP000813461">
    <property type="component" value="Unassembled WGS sequence"/>
</dbReference>
<dbReference type="EMBL" id="JAGMVJ010000026">
    <property type="protein sequence ID" value="KAH7070853.1"/>
    <property type="molecule type" value="Genomic_DNA"/>
</dbReference>
<reference evidence="1" key="1">
    <citation type="journal article" date="2021" name="Nat. Commun.">
        <title>Genetic determinants of endophytism in the Arabidopsis root mycobiome.</title>
        <authorList>
            <person name="Mesny F."/>
            <person name="Miyauchi S."/>
            <person name="Thiergart T."/>
            <person name="Pickel B."/>
            <person name="Atanasova L."/>
            <person name="Karlsson M."/>
            <person name="Huettel B."/>
            <person name="Barry K.W."/>
            <person name="Haridas S."/>
            <person name="Chen C."/>
            <person name="Bauer D."/>
            <person name="Andreopoulos W."/>
            <person name="Pangilinan J."/>
            <person name="LaButti K."/>
            <person name="Riley R."/>
            <person name="Lipzen A."/>
            <person name="Clum A."/>
            <person name="Drula E."/>
            <person name="Henrissat B."/>
            <person name="Kohler A."/>
            <person name="Grigoriev I.V."/>
            <person name="Martin F.M."/>
            <person name="Hacquard S."/>
        </authorList>
    </citation>
    <scope>NUCLEOTIDE SEQUENCE</scope>
    <source>
        <strain evidence="1">MPI-SDFR-AT-0120</strain>
    </source>
</reference>
<organism evidence="1 2">
    <name type="scientific">Paraphoma chrysanthemicola</name>
    <dbReference type="NCBI Taxonomy" id="798071"/>
    <lineage>
        <taxon>Eukaryota</taxon>
        <taxon>Fungi</taxon>
        <taxon>Dikarya</taxon>
        <taxon>Ascomycota</taxon>
        <taxon>Pezizomycotina</taxon>
        <taxon>Dothideomycetes</taxon>
        <taxon>Pleosporomycetidae</taxon>
        <taxon>Pleosporales</taxon>
        <taxon>Pleosporineae</taxon>
        <taxon>Phaeosphaeriaceae</taxon>
        <taxon>Paraphoma</taxon>
    </lineage>
</organism>
<sequence>MRGRSFALMPLSKFRKMGVLETTVSSIYGWTLALVDVRLSKPKSCFTTCLSALPGQPTPSITELLAEMCTNEVLESYPGLRKNERLHTTGNSAIMYLNVSKMKAPKPINRKAAVKELTLDVNMRVVSYVTINSSFQRYEYGNDVSISLMSTTQKVAAMRKRETSRGAGATLTSMHVRGSAGDLVRGRGAPSSMSTNQQQIWMQNRDIDLFKGQHMVSRWSTLAQLIDPTGKSVSQHVIVMARQAKVYTCILQNALMIPERKVEANPFLQSEDSVVRGYRRVVKNLKEQARTVVALPEVVDGTRSSTSKTPTF</sequence>